<dbReference type="InterPro" id="IPR036390">
    <property type="entry name" value="WH_DNA-bd_sf"/>
</dbReference>
<dbReference type="OrthoDB" id="9814165at2"/>
<keyword evidence="2" id="KW-0805">Transcription regulation</keyword>
<gene>
    <name evidence="7" type="ORF">D1Y85_23025</name>
</gene>
<dbReference type="PANTHER" id="PTHR30419:SF8">
    <property type="entry name" value="NITROGEN ASSIMILATION TRANSCRIPTIONAL ACTIVATOR-RELATED"/>
    <property type="match status" value="1"/>
</dbReference>
<dbReference type="Gene3D" id="1.10.10.10">
    <property type="entry name" value="Winged helix-like DNA-binding domain superfamily/Winged helix DNA-binding domain"/>
    <property type="match status" value="1"/>
</dbReference>
<reference evidence="7 8" key="1">
    <citation type="submission" date="2018-11" db="EMBL/GenBank/DDBJ databases">
        <title>Paraburkholderia sp. DHOA04, isolated from soil.</title>
        <authorList>
            <person name="Gao Z.-H."/>
            <person name="Qiu L.-H."/>
            <person name="Fu J.-C."/>
        </authorList>
    </citation>
    <scope>NUCLEOTIDE SEQUENCE [LARGE SCALE GENOMIC DNA]</scope>
    <source>
        <strain evidence="7 8">DHOA04</strain>
    </source>
</reference>
<proteinExistence type="inferred from homology"/>
<evidence type="ECO:0000256" key="4">
    <source>
        <dbReference type="ARBA" id="ARBA00023163"/>
    </source>
</evidence>
<dbReference type="InterPro" id="IPR000847">
    <property type="entry name" value="LysR_HTH_N"/>
</dbReference>
<comment type="similarity">
    <text evidence="1">Belongs to the LysR transcriptional regulatory family.</text>
</comment>
<feature type="domain" description="HTH lysR-type" evidence="6">
    <location>
        <begin position="35"/>
        <end position="92"/>
    </location>
</feature>
<dbReference type="Pfam" id="PF03466">
    <property type="entry name" value="LysR_substrate"/>
    <property type="match status" value="1"/>
</dbReference>
<dbReference type="PANTHER" id="PTHR30419">
    <property type="entry name" value="HTH-TYPE TRANSCRIPTIONAL REGULATOR YBHD"/>
    <property type="match status" value="1"/>
</dbReference>
<comment type="caution">
    <text evidence="7">The sequence shown here is derived from an EMBL/GenBank/DDBJ whole genome shotgun (WGS) entry which is preliminary data.</text>
</comment>
<dbReference type="PRINTS" id="PR00039">
    <property type="entry name" value="HTHLYSR"/>
</dbReference>
<protein>
    <submittedName>
        <fullName evidence="7">LysR family transcriptional regulator</fullName>
    </submittedName>
</protein>
<dbReference type="RefSeq" id="WP_124153388.1">
    <property type="nucleotide sequence ID" value="NZ_RQIS01000021.1"/>
</dbReference>
<dbReference type="Pfam" id="PF00126">
    <property type="entry name" value="HTH_1"/>
    <property type="match status" value="1"/>
</dbReference>
<sequence>MEKPKPTALSNRQRPAATKDDPPLNDLRAQVRDRLRLRHLNCIVAIAQERTLARAAERLHLSQPAISKTLAELEQWAGARLVERGRNGAALTVAGEHFLRYALDVQRAVDASAAALAREDAHHSLAVRVGALPTVQTAVLPKAIVSMKTLMPGVGVRIQVASNAELLGALKAGDLDLVVGRMAEPSAMKGISFEYLYTESLTMVARAGHPLTESGARPTLEDVLDYPLVIAGVDTAPRHHTEAFFESRGLVLPQGCVETQSSPVARLVVGASDAIWIVPERVAQDDLDAGALALVSVPAPRGVEQIGILRRSQDTLSDATGTFAEQLRRFASS</sequence>
<dbReference type="GO" id="GO:0003700">
    <property type="term" value="F:DNA-binding transcription factor activity"/>
    <property type="evidence" value="ECO:0007669"/>
    <property type="project" value="InterPro"/>
</dbReference>
<dbReference type="PROSITE" id="PS50931">
    <property type="entry name" value="HTH_LYSR"/>
    <property type="match status" value="1"/>
</dbReference>
<evidence type="ECO:0000256" key="3">
    <source>
        <dbReference type="ARBA" id="ARBA00023125"/>
    </source>
</evidence>
<evidence type="ECO:0000313" key="7">
    <source>
        <dbReference type="EMBL" id="RQH01643.1"/>
    </source>
</evidence>
<keyword evidence="3" id="KW-0238">DNA-binding</keyword>
<dbReference type="InterPro" id="IPR050950">
    <property type="entry name" value="HTH-type_LysR_regulators"/>
</dbReference>
<evidence type="ECO:0000313" key="8">
    <source>
        <dbReference type="Proteomes" id="UP000272778"/>
    </source>
</evidence>
<dbReference type="InterPro" id="IPR005119">
    <property type="entry name" value="LysR_subst-bd"/>
</dbReference>
<dbReference type="InterPro" id="IPR036388">
    <property type="entry name" value="WH-like_DNA-bd_sf"/>
</dbReference>
<feature type="region of interest" description="Disordered" evidence="5">
    <location>
        <begin position="1"/>
        <end position="26"/>
    </location>
</feature>
<accession>A0A3N6NPL5</accession>
<dbReference type="Gene3D" id="3.40.190.10">
    <property type="entry name" value="Periplasmic binding protein-like II"/>
    <property type="match status" value="2"/>
</dbReference>
<dbReference type="Proteomes" id="UP000272778">
    <property type="component" value="Unassembled WGS sequence"/>
</dbReference>
<name>A0A3N6NPL5_9BURK</name>
<dbReference type="GO" id="GO:0003677">
    <property type="term" value="F:DNA binding"/>
    <property type="evidence" value="ECO:0007669"/>
    <property type="project" value="UniProtKB-KW"/>
</dbReference>
<dbReference type="AlphaFoldDB" id="A0A3N6NPL5"/>
<dbReference type="SUPFAM" id="SSF46785">
    <property type="entry name" value="Winged helix' DNA-binding domain"/>
    <property type="match status" value="1"/>
</dbReference>
<evidence type="ECO:0000256" key="1">
    <source>
        <dbReference type="ARBA" id="ARBA00009437"/>
    </source>
</evidence>
<keyword evidence="8" id="KW-1185">Reference proteome</keyword>
<dbReference type="EMBL" id="RQIS01000021">
    <property type="protein sequence ID" value="RQH01643.1"/>
    <property type="molecule type" value="Genomic_DNA"/>
</dbReference>
<evidence type="ECO:0000256" key="2">
    <source>
        <dbReference type="ARBA" id="ARBA00023015"/>
    </source>
</evidence>
<organism evidence="7 8">
    <name type="scientific">Paraburkholderia dinghuensis</name>
    <dbReference type="NCBI Taxonomy" id="2305225"/>
    <lineage>
        <taxon>Bacteria</taxon>
        <taxon>Pseudomonadati</taxon>
        <taxon>Pseudomonadota</taxon>
        <taxon>Betaproteobacteria</taxon>
        <taxon>Burkholderiales</taxon>
        <taxon>Burkholderiaceae</taxon>
        <taxon>Paraburkholderia</taxon>
    </lineage>
</organism>
<evidence type="ECO:0000259" key="6">
    <source>
        <dbReference type="PROSITE" id="PS50931"/>
    </source>
</evidence>
<evidence type="ECO:0000256" key="5">
    <source>
        <dbReference type="SAM" id="MobiDB-lite"/>
    </source>
</evidence>
<keyword evidence="4" id="KW-0804">Transcription</keyword>
<dbReference type="SUPFAM" id="SSF53850">
    <property type="entry name" value="Periplasmic binding protein-like II"/>
    <property type="match status" value="1"/>
</dbReference>
<dbReference type="GO" id="GO:0005829">
    <property type="term" value="C:cytosol"/>
    <property type="evidence" value="ECO:0007669"/>
    <property type="project" value="TreeGrafter"/>
</dbReference>